<proteinExistence type="predicted"/>
<evidence type="ECO:0000313" key="2">
    <source>
        <dbReference type="Proteomes" id="UP000252519"/>
    </source>
</evidence>
<accession>A0A368FG63</accession>
<sequence length="131" mass="14602">MALVLDDNPSSRFEVSYLRNGKRVSLIGDIIRGLDKSLEFSFAPTLSTKMIVAYSTDHPSPTAFDVLVLSQTDFFPKCENYIVLQRARGESRILQILTSMGANFPSNPLLEIHCEQVPEGNKAIIKPLMNT</sequence>
<evidence type="ECO:0000313" key="1">
    <source>
        <dbReference type="EMBL" id="RCN31052.1"/>
    </source>
</evidence>
<dbReference type="OrthoDB" id="5784247at2759"/>
<protein>
    <submittedName>
        <fullName evidence="1">Uncharacterized protein</fullName>
    </submittedName>
</protein>
<dbReference type="AlphaFoldDB" id="A0A368FG63"/>
<keyword evidence="2" id="KW-1185">Reference proteome</keyword>
<dbReference type="Proteomes" id="UP000252519">
    <property type="component" value="Unassembled WGS sequence"/>
</dbReference>
<dbReference type="EMBL" id="JOJR01001400">
    <property type="protein sequence ID" value="RCN31052.1"/>
    <property type="molecule type" value="Genomic_DNA"/>
</dbReference>
<comment type="caution">
    <text evidence="1">The sequence shown here is derived from an EMBL/GenBank/DDBJ whole genome shotgun (WGS) entry which is preliminary data.</text>
</comment>
<gene>
    <name evidence="1" type="ORF">ANCCAN_23170</name>
</gene>
<organism evidence="1 2">
    <name type="scientific">Ancylostoma caninum</name>
    <name type="common">Dog hookworm</name>
    <dbReference type="NCBI Taxonomy" id="29170"/>
    <lineage>
        <taxon>Eukaryota</taxon>
        <taxon>Metazoa</taxon>
        <taxon>Ecdysozoa</taxon>
        <taxon>Nematoda</taxon>
        <taxon>Chromadorea</taxon>
        <taxon>Rhabditida</taxon>
        <taxon>Rhabditina</taxon>
        <taxon>Rhabditomorpha</taxon>
        <taxon>Strongyloidea</taxon>
        <taxon>Ancylostomatidae</taxon>
        <taxon>Ancylostomatinae</taxon>
        <taxon>Ancylostoma</taxon>
    </lineage>
</organism>
<name>A0A368FG63_ANCCA</name>
<reference evidence="1 2" key="1">
    <citation type="submission" date="2014-10" db="EMBL/GenBank/DDBJ databases">
        <title>Draft genome of the hookworm Ancylostoma caninum.</title>
        <authorList>
            <person name="Mitreva M."/>
        </authorList>
    </citation>
    <scope>NUCLEOTIDE SEQUENCE [LARGE SCALE GENOMIC DNA]</scope>
    <source>
        <strain evidence="1 2">Baltimore</strain>
    </source>
</reference>